<dbReference type="InterPro" id="IPR006204">
    <property type="entry name" value="GHMP_kinase_N_dom"/>
</dbReference>
<reference evidence="8 9" key="1">
    <citation type="journal article" date="2016" name="Nat. Commun.">
        <title>Thousands of microbial genomes shed light on interconnected biogeochemical processes in an aquifer system.</title>
        <authorList>
            <person name="Anantharaman K."/>
            <person name="Brown C.T."/>
            <person name="Hug L.A."/>
            <person name="Sharon I."/>
            <person name="Castelle C.J."/>
            <person name="Probst A.J."/>
            <person name="Thomas B.C."/>
            <person name="Singh A."/>
            <person name="Wilkins M.J."/>
            <person name="Karaoz U."/>
            <person name="Brodie E.L."/>
            <person name="Williams K.H."/>
            <person name="Hubbard S.S."/>
            <person name="Banfield J.F."/>
        </authorList>
    </citation>
    <scope>NUCLEOTIDE SEQUENCE [LARGE SCALE GENOMIC DNA]</scope>
</reference>
<keyword evidence="1" id="KW-0808">Transferase</keyword>
<dbReference type="InterPro" id="IPR020568">
    <property type="entry name" value="Ribosomal_Su5_D2-typ_SF"/>
</dbReference>
<evidence type="ECO:0000259" key="6">
    <source>
        <dbReference type="Pfam" id="PF00288"/>
    </source>
</evidence>
<dbReference type="GO" id="GO:0050201">
    <property type="term" value="F:fucokinase activity"/>
    <property type="evidence" value="ECO:0007669"/>
    <property type="project" value="TreeGrafter"/>
</dbReference>
<evidence type="ECO:0000313" key="9">
    <source>
        <dbReference type="Proteomes" id="UP000178187"/>
    </source>
</evidence>
<name>A0A1G1KQF0_9BACT</name>
<keyword evidence="2" id="KW-0547">Nucleotide-binding</keyword>
<feature type="domain" description="GHMP kinase C-terminal" evidence="7">
    <location>
        <begin position="238"/>
        <end position="309"/>
    </location>
</feature>
<dbReference type="PANTHER" id="PTHR32463:SF0">
    <property type="entry name" value="L-FUCOSE KINASE"/>
    <property type="match status" value="1"/>
</dbReference>
<comment type="similarity">
    <text evidence="5">Belongs to the GHMP kinase family.</text>
</comment>
<dbReference type="InterPro" id="IPR001174">
    <property type="entry name" value="HddA/FKP"/>
</dbReference>
<evidence type="ECO:0000259" key="7">
    <source>
        <dbReference type="Pfam" id="PF08544"/>
    </source>
</evidence>
<evidence type="ECO:0000313" key="8">
    <source>
        <dbReference type="EMBL" id="OGW95055.1"/>
    </source>
</evidence>
<dbReference type="GO" id="GO:0005524">
    <property type="term" value="F:ATP binding"/>
    <property type="evidence" value="ECO:0007669"/>
    <property type="project" value="UniProtKB-KW"/>
</dbReference>
<dbReference type="Proteomes" id="UP000178187">
    <property type="component" value="Unassembled WGS sequence"/>
</dbReference>
<evidence type="ECO:0000256" key="5">
    <source>
        <dbReference type="ARBA" id="ARBA00038121"/>
    </source>
</evidence>
<organism evidence="8 9">
    <name type="scientific">Candidatus Danuiimicrobium aquiferis</name>
    <dbReference type="NCBI Taxonomy" id="1801832"/>
    <lineage>
        <taxon>Bacteria</taxon>
        <taxon>Pseudomonadati</taxon>
        <taxon>Candidatus Omnitrophota</taxon>
        <taxon>Candidatus Danuiimicrobium</taxon>
    </lineage>
</organism>
<dbReference type="SUPFAM" id="SSF54211">
    <property type="entry name" value="Ribosomal protein S5 domain 2-like"/>
    <property type="match status" value="1"/>
</dbReference>
<gene>
    <name evidence="8" type="ORF">A3G33_05330</name>
</gene>
<dbReference type="EMBL" id="MHFR01000069">
    <property type="protein sequence ID" value="OGW95055.1"/>
    <property type="molecule type" value="Genomic_DNA"/>
</dbReference>
<dbReference type="InterPro" id="IPR036554">
    <property type="entry name" value="GHMP_kinase_C_sf"/>
</dbReference>
<dbReference type="GO" id="GO:0042352">
    <property type="term" value="P:GDP-L-fucose salvage"/>
    <property type="evidence" value="ECO:0007669"/>
    <property type="project" value="TreeGrafter"/>
</dbReference>
<proteinExistence type="inferred from homology"/>
<dbReference type="InterPro" id="IPR013750">
    <property type="entry name" value="GHMP_kinase_C_dom"/>
</dbReference>
<dbReference type="InterPro" id="IPR014606">
    <property type="entry name" value="Heptose_7-P_kinase"/>
</dbReference>
<evidence type="ECO:0000256" key="3">
    <source>
        <dbReference type="ARBA" id="ARBA00022777"/>
    </source>
</evidence>
<evidence type="ECO:0000256" key="4">
    <source>
        <dbReference type="ARBA" id="ARBA00022840"/>
    </source>
</evidence>
<dbReference type="InterPro" id="IPR052203">
    <property type="entry name" value="GHMP_Kinase-Related"/>
</dbReference>
<dbReference type="SUPFAM" id="SSF55060">
    <property type="entry name" value="GHMP Kinase, C-terminal domain"/>
    <property type="match status" value="1"/>
</dbReference>
<accession>A0A1G1KQF0</accession>
<keyword evidence="3 8" id="KW-0418">Kinase</keyword>
<dbReference type="PANTHER" id="PTHR32463">
    <property type="entry name" value="L-FUCOSE KINASE"/>
    <property type="match status" value="1"/>
</dbReference>
<evidence type="ECO:0000256" key="2">
    <source>
        <dbReference type="ARBA" id="ARBA00022741"/>
    </source>
</evidence>
<feature type="domain" description="GHMP kinase N-terminal" evidence="6">
    <location>
        <begin position="74"/>
        <end position="157"/>
    </location>
</feature>
<evidence type="ECO:0000256" key="1">
    <source>
        <dbReference type="ARBA" id="ARBA00022679"/>
    </source>
</evidence>
<dbReference type="Pfam" id="PF08544">
    <property type="entry name" value="GHMP_kinases_C"/>
    <property type="match status" value="1"/>
</dbReference>
<dbReference type="PIRSF" id="PIRSF036406">
    <property type="entry name" value="Hept_kin"/>
    <property type="match status" value="1"/>
</dbReference>
<dbReference type="Pfam" id="PF00288">
    <property type="entry name" value="GHMP_kinases_N"/>
    <property type="match status" value="1"/>
</dbReference>
<dbReference type="PRINTS" id="PR00960">
    <property type="entry name" value="LMBPPROTEIN"/>
</dbReference>
<protein>
    <submittedName>
        <fullName evidence="8">Kinase</fullName>
    </submittedName>
</protein>
<keyword evidence="4" id="KW-0067">ATP-binding</keyword>
<dbReference type="AlphaFoldDB" id="A0A1G1KQF0"/>
<sequence>MIISKTPFRISFFGGGTDYPVWYENHGGAVLSTTIDKYCYINVRYLPPFFEHRHRIVYSNIENVKHVYEIKHPVVRALLEYYKIDRGVEVHHDADLPARSGLGSSSAFTVGMINSLVALKGGIISRTKLAKEAIYIEREILKENVGSQDQISSASGGFNKIVFHTDHNFRVEPITLRKERIDELQNCLMLVFTGLSRYASEIAAEQIKNTNKKKKELAAMRQLVDHAVDMLNGKDPIMEFGKLLHESWNLKRKISKRISSPSIDNLYESVMKHGASGGKLLGAGGGGFMLFFVLPENRKKVKEALKELLEVKFCFENDGSQIIYYAPQDM</sequence>
<comment type="caution">
    <text evidence="8">The sequence shown here is derived from an EMBL/GenBank/DDBJ whole genome shotgun (WGS) entry which is preliminary data.</text>
</comment>
<dbReference type="Gene3D" id="3.30.230.120">
    <property type="match status" value="1"/>
</dbReference>